<evidence type="ECO:0000256" key="3">
    <source>
        <dbReference type="ARBA" id="ARBA00012363"/>
    </source>
</evidence>
<name>A0A3A4R3U1_9BACT</name>
<keyword evidence="4" id="KW-0312">Gluconeogenesis</keyword>
<dbReference type="InterPro" id="IPR001272">
    <property type="entry name" value="PEP_carboxykinase_ATP"/>
</dbReference>
<dbReference type="EMBL" id="QZJZ01000023">
    <property type="protein sequence ID" value="RJP60745.1"/>
    <property type="molecule type" value="Genomic_DNA"/>
</dbReference>
<keyword evidence="6" id="KW-0210">Decarboxylase</keyword>
<dbReference type="SUPFAM" id="SSF53795">
    <property type="entry name" value="PEP carboxykinase-like"/>
    <property type="match status" value="1"/>
</dbReference>
<dbReference type="EC" id="4.1.1.49" evidence="3"/>
<keyword evidence="5" id="KW-0547">Nucleotide-binding</keyword>
<organism evidence="10 11">
    <name type="scientific">Candidatus Auribacter fodinae</name>
    <dbReference type="NCBI Taxonomy" id="2093366"/>
    <lineage>
        <taxon>Bacteria</taxon>
        <taxon>Pseudomonadati</taxon>
        <taxon>Candidatus Auribacterota</taxon>
        <taxon>Candidatus Auribacteria</taxon>
        <taxon>Candidatus Auribacterales</taxon>
        <taxon>Candidatus Auribacteraceae</taxon>
        <taxon>Candidatus Auribacter</taxon>
    </lineage>
</organism>
<evidence type="ECO:0000256" key="9">
    <source>
        <dbReference type="ARBA" id="ARBA00047371"/>
    </source>
</evidence>
<evidence type="ECO:0000256" key="6">
    <source>
        <dbReference type="ARBA" id="ARBA00022793"/>
    </source>
</evidence>
<dbReference type="GO" id="GO:0004612">
    <property type="term" value="F:phosphoenolpyruvate carboxykinase (ATP) activity"/>
    <property type="evidence" value="ECO:0007669"/>
    <property type="project" value="UniProtKB-EC"/>
</dbReference>
<dbReference type="UniPathway" id="UPA00138"/>
<comment type="caution">
    <text evidence="10">The sequence shown here is derived from an EMBL/GenBank/DDBJ whole genome shotgun (WGS) entry which is preliminary data.</text>
</comment>
<keyword evidence="8" id="KW-0456">Lyase</keyword>
<proteinExistence type="inferred from homology"/>
<gene>
    <name evidence="10" type="ORF">C4541_03530</name>
</gene>
<dbReference type="InterPro" id="IPR013035">
    <property type="entry name" value="PEP_carboxykinase_C"/>
</dbReference>
<dbReference type="Gene3D" id="3.40.449.10">
    <property type="entry name" value="Phosphoenolpyruvate Carboxykinase, domain 1"/>
    <property type="match status" value="1"/>
</dbReference>
<evidence type="ECO:0000256" key="8">
    <source>
        <dbReference type="ARBA" id="ARBA00023239"/>
    </source>
</evidence>
<evidence type="ECO:0000313" key="10">
    <source>
        <dbReference type="EMBL" id="RJP60745.1"/>
    </source>
</evidence>
<dbReference type="GO" id="GO:0006094">
    <property type="term" value="P:gluconeogenesis"/>
    <property type="evidence" value="ECO:0007669"/>
    <property type="project" value="UniProtKB-UniPathway"/>
</dbReference>
<keyword evidence="10" id="KW-0418">Kinase</keyword>
<evidence type="ECO:0000256" key="2">
    <source>
        <dbReference type="ARBA" id="ARBA00006052"/>
    </source>
</evidence>
<keyword evidence="7" id="KW-0067">ATP-binding</keyword>
<evidence type="ECO:0000256" key="4">
    <source>
        <dbReference type="ARBA" id="ARBA00022432"/>
    </source>
</evidence>
<comment type="pathway">
    <text evidence="1">Carbohydrate biosynthesis; gluconeogenesis.</text>
</comment>
<protein>
    <recommendedName>
        <fullName evidence="3">phosphoenolpyruvate carboxykinase (ATP)</fullName>
        <ecNumber evidence="3">4.1.1.49</ecNumber>
    </recommendedName>
</protein>
<dbReference type="PANTHER" id="PTHR30031:SF0">
    <property type="entry name" value="PHOSPHOENOLPYRUVATE CARBOXYKINASE (ATP)"/>
    <property type="match status" value="1"/>
</dbReference>
<dbReference type="AlphaFoldDB" id="A0A3A4R3U1"/>
<dbReference type="InterPro" id="IPR008210">
    <property type="entry name" value="PEP_carboxykinase_N"/>
</dbReference>
<comment type="similarity">
    <text evidence="2">Belongs to the phosphoenolpyruvate carboxykinase (ATP) family.</text>
</comment>
<sequence length="531" mass="59528">MSTFDPTVFLRTAANIRQRALKENRITLCNDPAELRKFTEKQPDIKKTKYNNLAIDDECFSRAARFTKNSIDDAFGDEELKLLKQCEEYLAKERLISMDRVVGDPEKGVTVRLTVPEKYAYVAYGGGNIFTVPVQPVEDPTYEIIMFTDEAFEPNKTRPLPQKDITIRLAMMPNGKVVKIVRNSTYIGEYKKGVFASEDWNAKTHRGGIFLHAGCREDYLQDADGDYRTVRTLLIALSANGKTSTTCKILARKGEEKSWLVQDDGGTLMPDGSFHGFEGGGIFVKTDSVTPGDQIETYYGLLKEGTFAENVYVTPDGDYDFFNVERTSNGRAVIQRKDFMHASKHISVEKVDNIVLITRGSIIPAIAKLNAAQAAAFMVLGQSMESSAGDPTQAGKIRNEFFYDPFVAGNRTEHANLFYEIVAGLKNVNCYLINTGSIGEGSHYHDISLNHTMSILDSLLRNGLEGHWVESETGLLVPKAVRNVDSIYMHPEKLYSHAEFEERQNHLNTVRRETIGLYSDGMHADIKNVFC</sequence>
<dbReference type="Gene3D" id="2.170.8.10">
    <property type="entry name" value="Phosphoenolpyruvate Carboxykinase, domain 2"/>
    <property type="match status" value="1"/>
</dbReference>
<accession>A0A3A4R3U1</accession>
<dbReference type="Pfam" id="PF01293">
    <property type="entry name" value="PEPCK_ATP"/>
    <property type="match status" value="1"/>
</dbReference>
<dbReference type="PANTHER" id="PTHR30031">
    <property type="entry name" value="PHOSPHOENOLPYRUVATE CARBOXYKINASE ATP"/>
    <property type="match status" value="1"/>
</dbReference>
<reference evidence="10 11" key="1">
    <citation type="journal article" date="2017" name="ISME J.">
        <title>Energy and carbon metabolisms in a deep terrestrial subsurface fluid microbial community.</title>
        <authorList>
            <person name="Momper L."/>
            <person name="Jungbluth S.P."/>
            <person name="Lee M.D."/>
            <person name="Amend J.P."/>
        </authorList>
    </citation>
    <scope>NUCLEOTIDE SEQUENCE [LARGE SCALE GENOMIC DNA]</scope>
    <source>
        <strain evidence="10">SURF_26</strain>
    </source>
</reference>
<dbReference type="GO" id="GO:0005829">
    <property type="term" value="C:cytosol"/>
    <property type="evidence" value="ECO:0007669"/>
    <property type="project" value="TreeGrafter"/>
</dbReference>
<dbReference type="Gene3D" id="3.90.228.20">
    <property type="match status" value="1"/>
</dbReference>
<evidence type="ECO:0000313" key="11">
    <source>
        <dbReference type="Proteomes" id="UP000266426"/>
    </source>
</evidence>
<keyword evidence="10" id="KW-0808">Transferase</keyword>
<dbReference type="Proteomes" id="UP000266426">
    <property type="component" value="Unassembled WGS sequence"/>
</dbReference>
<comment type="catalytic activity">
    <reaction evidence="9">
        <text>oxaloacetate + ATP = phosphoenolpyruvate + ADP + CO2</text>
        <dbReference type="Rhea" id="RHEA:18617"/>
        <dbReference type="ChEBI" id="CHEBI:16452"/>
        <dbReference type="ChEBI" id="CHEBI:16526"/>
        <dbReference type="ChEBI" id="CHEBI:30616"/>
        <dbReference type="ChEBI" id="CHEBI:58702"/>
        <dbReference type="ChEBI" id="CHEBI:456216"/>
        <dbReference type="EC" id="4.1.1.49"/>
    </reaction>
</comment>
<evidence type="ECO:0000256" key="5">
    <source>
        <dbReference type="ARBA" id="ARBA00022741"/>
    </source>
</evidence>
<dbReference type="GO" id="GO:0016301">
    <property type="term" value="F:kinase activity"/>
    <property type="evidence" value="ECO:0007669"/>
    <property type="project" value="UniProtKB-KW"/>
</dbReference>
<keyword evidence="10" id="KW-0670">Pyruvate</keyword>
<evidence type="ECO:0000256" key="1">
    <source>
        <dbReference type="ARBA" id="ARBA00004742"/>
    </source>
</evidence>
<evidence type="ECO:0000256" key="7">
    <source>
        <dbReference type="ARBA" id="ARBA00022840"/>
    </source>
</evidence>
<dbReference type="GO" id="GO:0005524">
    <property type="term" value="F:ATP binding"/>
    <property type="evidence" value="ECO:0007669"/>
    <property type="project" value="UniProtKB-KW"/>
</dbReference>